<gene>
    <name evidence="8" type="ORF">FB566_3247</name>
</gene>
<name>A0A543AYN7_9ACTN</name>
<comment type="caution">
    <text evidence="8">The sequence shown here is derived from an EMBL/GenBank/DDBJ whole genome shotgun (WGS) entry which is preliminary data.</text>
</comment>
<accession>A0A543AYN7</accession>
<dbReference type="Proteomes" id="UP000317043">
    <property type="component" value="Unassembled WGS sequence"/>
</dbReference>
<evidence type="ECO:0000259" key="7">
    <source>
        <dbReference type="Pfam" id="PF07291"/>
    </source>
</evidence>
<dbReference type="InterPro" id="IPR009908">
    <property type="entry name" value="Methylamine_util_MauE"/>
</dbReference>
<organism evidence="8 9">
    <name type="scientific">Stackebrandtia endophytica</name>
    <dbReference type="NCBI Taxonomy" id="1496996"/>
    <lineage>
        <taxon>Bacteria</taxon>
        <taxon>Bacillati</taxon>
        <taxon>Actinomycetota</taxon>
        <taxon>Actinomycetes</taxon>
        <taxon>Glycomycetales</taxon>
        <taxon>Glycomycetaceae</taxon>
        <taxon>Stackebrandtia</taxon>
    </lineage>
</organism>
<feature type="transmembrane region" description="Helical" evidence="6">
    <location>
        <begin position="48"/>
        <end position="67"/>
    </location>
</feature>
<evidence type="ECO:0000256" key="2">
    <source>
        <dbReference type="ARBA" id="ARBA00022692"/>
    </source>
</evidence>
<evidence type="ECO:0000313" key="9">
    <source>
        <dbReference type="Proteomes" id="UP000317043"/>
    </source>
</evidence>
<evidence type="ECO:0000256" key="1">
    <source>
        <dbReference type="ARBA" id="ARBA00004141"/>
    </source>
</evidence>
<keyword evidence="2 6" id="KW-0812">Transmembrane</keyword>
<feature type="compositionally biased region" description="Polar residues" evidence="5">
    <location>
        <begin position="289"/>
        <end position="299"/>
    </location>
</feature>
<keyword evidence="3 6" id="KW-1133">Transmembrane helix</keyword>
<feature type="transmembrane region" description="Helical" evidence="6">
    <location>
        <begin position="6"/>
        <end position="27"/>
    </location>
</feature>
<proteinExistence type="predicted"/>
<evidence type="ECO:0000256" key="5">
    <source>
        <dbReference type="SAM" id="MobiDB-lite"/>
    </source>
</evidence>
<evidence type="ECO:0000256" key="3">
    <source>
        <dbReference type="ARBA" id="ARBA00022989"/>
    </source>
</evidence>
<protein>
    <recommendedName>
        <fullName evidence="7">Methylamine utilisation protein MauE domain-containing protein</fullName>
    </recommendedName>
</protein>
<keyword evidence="4 6" id="KW-0472">Membrane</keyword>
<dbReference type="Pfam" id="PF07291">
    <property type="entry name" value="MauE"/>
    <property type="match status" value="1"/>
</dbReference>
<comment type="subcellular location">
    <subcellularLocation>
        <location evidence="1">Membrane</location>
        <topology evidence="1">Multi-pass membrane protein</topology>
    </subcellularLocation>
</comment>
<reference evidence="8 9" key="1">
    <citation type="submission" date="2019-06" db="EMBL/GenBank/DDBJ databases">
        <title>Sequencing the genomes of 1000 actinobacteria strains.</title>
        <authorList>
            <person name="Klenk H.-P."/>
        </authorList>
    </citation>
    <scope>NUCLEOTIDE SEQUENCE [LARGE SCALE GENOMIC DNA]</scope>
    <source>
        <strain evidence="8 9">DSM 45928</strain>
    </source>
</reference>
<feature type="region of interest" description="Disordered" evidence="5">
    <location>
        <begin position="274"/>
        <end position="299"/>
    </location>
</feature>
<evidence type="ECO:0000256" key="6">
    <source>
        <dbReference type="SAM" id="Phobius"/>
    </source>
</evidence>
<feature type="domain" description="Methylamine utilisation protein MauE" evidence="7">
    <location>
        <begin position="5"/>
        <end position="132"/>
    </location>
</feature>
<dbReference type="AlphaFoldDB" id="A0A543AYN7"/>
<dbReference type="InParanoid" id="A0A543AYN7"/>
<dbReference type="EMBL" id="VFOW01000001">
    <property type="protein sequence ID" value="TQL77685.1"/>
    <property type="molecule type" value="Genomic_DNA"/>
</dbReference>
<evidence type="ECO:0000313" key="8">
    <source>
        <dbReference type="EMBL" id="TQL77685.1"/>
    </source>
</evidence>
<dbReference type="GO" id="GO:0016020">
    <property type="term" value="C:membrane"/>
    <property type="evidence" value="ECO:0007669"/>
    <property type="project" value="UniProtKB-SubCell"/>
</dbReference>
<feature type="transmembrane region" description="Helical" evidence="6">
    <location>
        <begin position="120"/>
        <end position="140"/>
    </location>
</feature>
<evidence type="ECO:0000256" key="4">
    <source>
        <dbReference type="ARBA" id="ARBA00023136"/>
    </source>
</evidence>
<keyword evidence="9" id="KW-1185">Reference proteome</keyword>
<feature type="transmembrane region" description="Helical" evidence="6">
    <location>
        <begin position="73"/>
        <end position="92"/>
    </location>
</feature>
<sequence>MLETIASVQAPLVGVVLLWSASVKLFTRRGRLRSQTTALSKLLGEQRAALAYRGLGGIEALLGLALLTPPLWWPKPAAVIVMAIGFAGYLTYARIHAPESSCGCMSATHVPISWRGYSRAGWLLAAGILGLFANQFWFTALTGEPVVLAAVMVGEAVLFIALSPEFDGAWLVPLRRLRVAVTDPLGGDNDSIPLDATVTRLHHSDLYRHVAPALRTDVHEHWDEDEYRFITYGAEYDGSKATAVFAVPLRSDAPEPIRVALVNEETGETLIQLDHAPEEAETPEWALSRGSTPAGSTVG</sequence>
<dbReference type="GO" id="GO:0030416">
    <property type="term" value="P:methylamine metabolic process"/>
    <property type="evidence" value="ECO:0007669"/>
    <property type="project" value="InterPro"/>
</dbReference>